<dbReference type="Pfam" id="PF13193">
    <property type="entry name" value="AMP-binding_C"/>
    <property type="match status" value="1"/>
</dbReference>
<dbReference type="SMART" id="SM00823">
    <property type="entry name" value="PKS_PP"/>
    <property type="match status" value="1"/>
</dbReference>
<dbReference type="SUPFAM" id="SSF47336">
    <property type="entry name" value="ACP-like"/>
    <property type="match status" value="1"/>
</dbReference>
<dbReference type="InterPro" id="IPR000873">
    <property type="entry name" value="AMP-dep_synth/lig_dom"/>
</dbReference>
<dbReference type="InterPro" id="IPR042099">
    <property type="entry name" value="ANL_N_sf"/>
</dbReference>
<dbReference type="FunFam" id="2.30.38.10:FF:000001">
    <property type="entry name" value="Non-ribosomal peptide synthetase PvdI"/>
    <property type="match status" value="1"/>
</dbReference>
<accession>A0A919ITI9</accession>
<name>A0A919ITI9_9ACTN</name>
<dbReference type="RefSeq" id="WP_203754995.1">
    <property type="nucleotide sequence ID" value="NZ_BOMH01000081.1"/>
</dbReference>
<dbReference type="InterPro" id="IPR020806">
    <property type="entry name" value="PKS_PP-bd"/>
</dbReference>
<evidence type="ECO:0000259" key="4">
    <source>
        <dbReference type="PROSITE" id="PS50075"/>
    </source>
</evidence>
<reference evidence="5" key="1">
    <citation type="submission" date="2021-01" db="EMBL/GenBank/DDBJ databases">
        <title>Whole genome shotgun sequence of Actinoplanes cyaneus NBRC 14990.</title>
        <authorList>
            <person name="Komaki H."/>
            <person name="Tamura T."/>
        </authorList>
    </citation>
    <scope>NUCLEOTIDE SEQUENCE</scope>
    <source>
        <strain evidence="5">NBRC 14990</strain>
    </source>
</reference>
<dbReference type="PROSITE" id="PS50075">
    <property type="entry name" value="CARRIER"/>
    <property type="match status" value="1"/>
</dbReference>
<dbReference type="FunFam" id="3.40.50.12780:FF:000012">
    <property type="entry name" value="Non-ribosomal peptide synthetase"/>
    <property type="match status" value="1"/>
</dbReference>
<dbReference type="Gene3D" id="3.30.300.30">
    <property type="match status" value="1"/>
</dbReference>
<dbReference type="PROSITE" id="PS00455">
    <property type="entry name" value="AMP_BINDING"/>
    <property type="match status" value="1"/>
</dbReference>
<feature type="domain" description="Carrier" evidence="4">
    <location>
        <begin position="538"/>
        <end position="613"/>
    </location>
</feature>
<dbReference type="CDD" id="cd05930">
    <property type="entry name" value="A_NRPS"/>
    <property type="match status" value="1"/>
</dbReference>
<evidence type="ECO:0000256" key="3">
    <source>
        <dbReference type="SAM" id="MobiDB-lite"/>
    </source>
</evidence>
<gene>
    <name evidence="5" type="ORF">Acy02nite_86320</name>
</gene>
<dbReference type="InterPro" id="IPR009081">
    <property type="entry name" value="PP-bd_ACP"/>
</dbReference>
<proteinExistence type="predicted"/>
<dbReference type="NCBIfam" id="TIGR01733">
    <property type="entry name" value="AA-adenyl-dom"/>
    <property type="match status" value="1"/>
</dbReference>
<evidence type="ECO:0000313" key="5">
    <source>
        <dbReference type="EMBL" id="GID70751.1"/>
    </source>
</evidence>
<dbReference type="Gene3D" id="1.10.1200.10">
    <property type="entry name" value="ACP-like"/>
    <property type="match status" value="1"/>
</dbReference>
<feature type="compositionally biased region" description="Basic and acidic residues" evidence="3">
    <location>
        <begin position="610"/>
        <end position="620"/>
    </location>
</feature>
<dbReference type="GO" id="GO:0031177">
    <property type="term" value="F:phosphopantetheine binding"/>
    <property type="evidence" value="ECO:0007669"/>
    <property type="project" value="InterPro"/>
</dbReference>
<protein>
    <recommendedName>
        <fullName evidence="4">Carrier domain-containing protein</fullName>
    </recommendedName>
</protein>
<keyword evidence="1" id="KW-0596">Phosphopantetheine</keyword>
<keyword evidence="2" id="KW-0597">Phosphoprotein</keyword>
<dbReference type="InterPro" id="IPR025110">
    <property type="entry name" value="AMP-bd_C"/>
</dbReference>
<feature type="compositionally biased region" description="Basic and acidic residues" evidence="3">
    <location>
        <begin position="637"/>
        <end position="648"/>
    </location>
</feature>
<evidence type="ECO:0000256" key="1">
    <source>
        <dbReference type="ARBA" id="ARBA00022450"/>
    </source>
</evidence>
<evidence type="ECO:0000256" key="2">
    <source>
        <dbReference type="ARBA" id="ARBA00022553"/>
    </source>
</evidence>
<dbReference type="Pfam" id="PF00550">
    <property type="entry name" value="PP-binding"/>
    <property type="match status" value="1"/>
</dbReference>
<dbReference type="SUPFAM" id="SSF56801">
    <property type="entry name" value="Acetyl-CoA synthetase-like"/>
    <property type="match status" value="1"/>
</dbReference>
<dbReference type="GO" id="GO:0005737">
    <property type="term" value="C:cytoplasm"/>
    <property type="evidence" value="ECO:0007669"/>
    <property type="project" value="TreeGrafter"/>
</dbReference>
<dbReference type="GO" id="GO:0043041">
    <property type="term" value="P:amino acid activation for nonribosomal peptide biosynthetic process"/>
    <property type="evidence" value="ECO:0007669"/>
    <property type="project" value="TreeGrafter"/>
</dbReference>
<dbReference type="Pfam" id="PF00501">
    <property type="entry name" value="AMP-binding"/>
    <property type="match status" value="1"/>
</dbReference>
<dbReference type="Gene3D" id="3.40.50.12780">
    <property type="entry name" value="N-terminal domain of ligase-like"/>
    <property type="match status" value="1"/>
</dbReference>
<evidence type="ECO:0000313" key="6">
    <source>
        <dbReference type="Proteomes" id="UP000619479"/>
    </source>
</evidence>
<dbReference type="Proteomes" id="UP000619479">
    <property type="component" value="Unassembled WGS sequence"/>
</dbReference>
<dbReference type="PANTHER" id="PTHR45527:SF1">
    <property type="entry name" value="FATTY ACID SYNTHASE"/>
    <property type="match status" value="1"/>
</dbReference>
<feature type="region of interest" description="Disordered" evidence="3">
    <location>
        <begin position="610"/>
        <end position="648"/>
    </location>
</feature>
<dbReference type="InterPro" id="IPR020845">
    <property type="entry name" value="AMP-binding_CS"/>
</dbReference>
<keyword evidence="6" id="KW-1185">Reference proteome</keyword>
<dbReference type="InterPro" id="IPR010071">
    <property type="entry name" value="AA_adenyl_dom"/>
</dbReference>
<dbReference type="PANTHER" id="PTHR45527">
    <property type="entry name" value="NONRIBOSOMAL PEPTIDE SYNTHETASE"/>
    <property type="match status" value="1"/>
</dbReference>
<dbReference type="EMBL" id="BOMH01000081">
    <property type="protein sequence ID" value="GID70751.1"/>
    <property type="molecule type" value="Genomic_DNA"/>
</dbReference>
<sequence>MSATTDPPTIVHHANPADAVAIGIGAPLPDTGREPVHHAVARFAASCPNRPAVHAAGSTVTYAELDRWAGRVAAEVAYRGVRPGDRVGLLAEPSTAAVAAAVGILRAGAAYVPLDPGWPEQRVADVLTDARVSAVVTTAGTTSRLAGSGYPMVDADTDAAHPDGPPAALLDVQVDAADPAYLIYTSGSTGEPKGVLVTHGTLAASTLARRQVYPGAPTFLLVSPLAFDSSVAGLWGTLSAGGTLVLATRDEVRDPARLVEVIHTNGVTLTLCVPSLYNVVLDAADRVGPARLASLDTVVVAGEPLPQALVERHFAAHPRPVSLVNEYGPTEATVWASYRRFTGPGPVSIGGPIPGTRLYVLDDDLRPVPPGAEGELVIGGEGVTAGYFGRPEATATAFPADPFTGDGARMYRTGDRARWNPDGTLAFLGRRDHQVKIRGHRIELGAVEEATRTVAGVRDAVVVPDGAHTTLVGFVLADPGTDAAAVRADLAERLPAAMVPARIRILEHFPLTFSGKVDRAQLQTAADEDPVAGGTEATDGGPSTVGVAAAWSEVLKVPEVPDNANFFDLGGHSLAMFQLQDALERHTGVRPSVVALFQHTTVAAQARLLDRDRGPGRGVDRSQLTNRRAAAVRARRERATRNGGRRDR</sequence>
<organism evidence="5 6">
    <name type="scientific">Actinoplanes cyaneus</name>
    <dbReference type="NCBI Taxonomy" id="52696"/>
    <lineage>
        <taxon>Bacteria</taxon>
        <taxon>Bacillati</taxon>
        <taxon>Actinomycetota</taxon>
        <taxon>Actinomycetes</taxon>
        <taxon>Micromonosporales</taxon>
        <taxon>Micromonosporaceae</taxon>
        <taxon>Actinoplanes</taxon>
    </lineage>
</organism>
<comment type="caution">
    <text evidence="5">The sequence shown here is derived from an EMBL/GenBank/DDBJ whole genome shotgun (WGS) entry which is preliminary data.</text>
</comment>
<dbReference type="InterPro" id="IPR045851">
    <property type="entry name" value="AMP-bd_C_sf"/>
</dbReference>
<dbReference type="AlphaFoldDB" id="A0A919ITI9"/>
<dbReference type="GO" id="GO:0044550">
    <property type="term" value="P:secondary metabolite biosynthetic process"/>
    <property type="evidence" value="ECO:0007669"/>
    <property type="project" value="TreeGrafter"/>
</dbReference>
<dbReference type="InterPro" id="IPR036736">
    <property type="entry name" value="ACP-like_sf"/>
</dbReference>